<evidence type="ECO:0000256" key="5">
    <source>
        <dbReference type="ARBA" id="ARBA00022989"/>
    </source>
</evidence>
<feature type="transmembrane region" description="Helical" evidence="7">
    <location>
        <begin position="125"/>
        <end position="142"/>
    </location>
</feature>
<dbReference type="InterPro" id="IPR051393">
    <property type="entry name" value="ABC_transporter_permease"/>
</dbReference>
<protein>
    <submittedName>
        <fullName evidence="9">ABC transporter permease</fullName>
    </submittedName>
</protein>
<keyword evidence="5 7" id="KW-1133">Transmembrane helix</keyword>
<dbReference type="Pfam" id="PF00528">
    <property type="entry name" value="BPD_transp_1"/>
    <property type="match status" value="1"/>
</dbReference>
<keyword evidence="2 7" id="KW-0813">Transport</keyword>
<feature type="transmembrane region" description="Helical" evidence="7">
    <location>
        <begin position="92"/>
        <end position="113"/>
    </location>
</feature>
<evidence type="ECO:0000256" key="4">
    <source>
        <dbReference type="ARBA" id="ARBA00022692"/>
    </source>
</evidence>
<sequence>MRNDAKPTKKSKVQARSYNLAQTRWTPLWFLLPALVVVLVVVLYPLCYEVWLSFRNVTLLNLKSKNYPFVALDNYINIFKDALFYSTLVRTIVWTAINLIFHVGLGMFLAILLNRKLPGKTVIRALLILPWAVPQYIAATAWKNMFNVEYGAVNILLTNIFGKGAAIPWLSDPKWSFVAAIITNIWLGVPFMMMIALGGLQSIPQELYEAADVDGATGWQKVKNITLPLLKPVMTPAIILGTVWTFNMVNVIYIITSGAASEDAQILVTLVYKKAFEYYRYGYAAAFSVIIFLILLAFSSMFIKAQKLED</sequence>
<keyword evidence="10" id="KW-1185">Reference proteome</keyword>
<dbReference type="RefSeq" id="WP_264850294.1">
    <property type="nucleotide sequence ID" value="NZ_BRXR01000001.1"/>
</dbReference>
<feature type="transmembrane region" description="Helical" evidence="7">
    <location>
        <begin position="237"/>
        <end position="260"/>
    </location>
</feature>
<feature type="transmembrane region" description="Helical" evidence="7">
    <location>
        <begin position="281"/>
        <end position="303"/>
    </location>
</feature>
<evidence type="ECO:0000256" key="7">
    <source>
        <dbReference type="RuleBase" id="RU363032"/>
    </source>
</evidence>
<dbReference type="PANTHER" id="PTHR30193:SF41">
    <property type="entry name" value="DIACETYLCHITOBIOSE UPTAKE SYSTEM PERMEASE PROTEIN NGCF"/>
    <property type="match status" value="1"/>
</dbReference>
<evidence type="ECO:0000256" key="2">
    <source>
        <dbReference type="ARBA" id="ARBA00022448"/>
    </source>
</evidence>
<evidence type="ECO:0000256" key="3">
    <source>
        <dbReference type="ARBA" id="ARBA00022475"/>
    </source>
</evidence>
<dbReference type="InterPro" id="IPR035906">
    <property type="entry name" value="MetI-like_sf"/>
</dbReference>
<feature type="transmembrane region" description="Helical" evidence="7">
    <location>
        <begin position="148"/>
        <end position="170"/>
    </location>
</feature>
<feature type="domain" description="ABC transmembrane type-1" evidence="8">
    <location>
        <begin position="88"/>
        <end position="302"/>
    </location>
</feature>
<proteinExistence type="inferred from homology"/>
<evidence type="ECO:0000259" key="8">
    <source>
        <dbReference type="PROSITE" id="PS50928"/>
    </source>
</evidence>
<comment type="subcellular location">
    <subcellularLocation>
        <location evidence="1 7">Cell membrane</location>
        <topology evidence="1 7">Multi-pass membrane protein</topology>
    </subcellularLocation>
</comment>
<dbReference type="InterPro" id="IPR000515">
    <property type="entry name" value="MetI-like"/>
</dbReference>
<dbReference type="SUPFAM" id="SSF161098">
    <property type="entry name" value="MetI-like"/>
    <property type="match status" value="1"/>
</dbReference>
<reference evidence="9 10" key="1">
    <citation type="journal article" date="2024" name="Int. J. Syst. Evol. Microbiol.">
        <title>Clostridium omnivorum sp. nov., isolated from anoxic soil under the treatment of reductive soil disinfestation.</title>
        <authorList>
            <person name="Ueki A."/>
            <person name="Tonouchi A."/>
            <person name="Kaku N."/>
            <person name="Honma S."/>
            <person name="Ueki K."/>
        </authorList>
    </citation>
    <scope>NUCLEOTIDE SEQUENCE [LARGE SCALE GENOMIC DNA]</scope>
    <source>
        <strain evidence="9 10">E14</strain>
    </source>
</reference>
<evidence type="ECO:0000313" key="9">
    <source>
        <dbReference type="EMBL" id="GLC31016.1"/>
    </source>
</evidence>
<keyword evidence="6 7" id="KW-0472">Membrane</keyword>
<dbReference type="PANTHER" id="PTHR30193">
    <property type="entry name" value="ABC TRANSPORTER PERMEASE PROTEIN"/>
    <property type="match status" value="1"/>
</dbReference>
<dbReference type="CDD" id="cd06261">
    <property type="entry name" value="TM_PBP2"/>
    <property type="match status" value="1"/>
</dbReference>
<evidence type="ECO:0000256" key="1">
    <source>
        <dbReference type="ARBA" id="ARBA00004651"/>
    </source>
</evidence>
<gene>
    <name evidence="9" type="ORF">bsdE14_24260</name>
</gene>
<dbReference type="PROSITE" id="PS50928">
    <property type="entry name" value="ABC_TM1"/>
    <property type="match status" value="1"/>
</dbReference>
<accession>A0ABQ5N739</accession>
<evidence type="ECO:0000313" key="10">
    <source>
        <dbReference type="Proteomes" id="UP001208567"/>
    </source>
</evidence>
<keyword evidence="4 7" id="KW-0812">Transmembrane</keyword>
<organism evidence="9 10">
    <name type="scientific">Clostridium omnivorum</name>
    <dbReference type="NCBI Taxonomy" id="1604902"/>
    <lineage>
        <taxon>Bacteria</taxon>
        <taxon>Bacillati</taxon>
        <taxon>Bacillota</taxon>
        <taxon>Clostridia</taxon>
        <taxon>Eubacteriales</taxon>
        <taxon>Clostridiaceae</taxon>
        <taxon>Clostridium</taxon>
    </lineage>
</organism>
<keyword evidence="3" id="KW-1003">Cell membrane</keyword>
<dbReference type="Proteomes" id="UP001208567">
    <property type="component" value="Unassembled WGS sequence"/>
</dbReference>
<dbReference type="SUPFAM" id="SSF160964">
    <property type="entry name" value="MalF N-terminal region-like"/>
    <property type="match status" value="1"/>
</dbReference>
<evidence type="ECO:0000256" key="6">
    <source>
        <dbReference type="ARBA" id="ARBA00023136"/>
    </source>
</evidence>
<dbReference type="Gene3D" id="1.10.3720.10">
    <property type="entry name" value="MetI-like"/>
    <property type="match status" value="1"/>
</dbReference>
<dbReference type="EMBL" id="BRXR01000001">
    <property type="protein sequence ID" value="GLC31016.1"/>
    <property type="molecule type" value="Genomic_DNA"/>
</dbReference>
<comment type="similarity">
    <text evidence="7">Belongs to the binding-protein-dependent transport system permease family.</text>
</comment>
<name>A0ABQ5N739_9CLOT</name>
<feature type="transmembrane region" description="Helical" evidence="7">
    <location>
        <begin position="28"/>
        <end position="46"/>
    </location>
</feature>
<feature type="transmembrane region" description="Helical" evidence="7">
    <location>
        <begin position="177"/>
        <end position="200"/>
    </location>
</feature>
<comment type="caution">
    <text evidence="9">The sequence shown here is derived from an EMBL/GenBank/DDBJ whole genome shotgun (WGS) entry which is preliminary data.</text>
</comment>